<organism evidence="9 10">
    <name type="scientific">Achromobacter aloeverae</name>
    <dbReference type="NCBI Taxonomy" id="1750518"/>
    <lineage>
        <taxon>Bacteria</taxon>
        <taxon>Pseudomonadati</taxon>
        <taxon>Pseudomonadota</taxon>
        <taxon>Betaproteobacteria</taxon>
        <taxon>Burkholderiales</taxon>
        <taxon>Alcaligenaceae</taxon>
        <taxon>Achromobacter</taxon>
    </lineage>
</organism>
<dbReference type="InterPro" id="IPR024083">
    <property type="entry name" value="Fumarase/histidase_N"/>
</dbReference>
<keyword evidence="4 6" id="KW-0055">Arginine biosynthesis</keyword>
<proteinExistence type="inferred from homology"/>
<dbReference type="NCBIfam" id="TIGR00838">
    <property type="entry name" value="argH"/>
    <property type="match status" value="1"/>
</dbReference>
<dbReference type="PANTHER" id="PTHR43814">
    <property type="entry name" value="ARGININOSUCCINATE LYASE"/>
    <property type="match status" value="1"/>
</dbReference>
<comment type="similarity">
    <text evidence="6">Belongs to the lyase 1 family. Argininosuccinate lyase subfamily.</text>
</comment>
<evidence type="ECO:0000313" key="9">
    <source>
        <dbReference type="EMBL" id="RXN84528.1"/>
    </source>
</evidence>
<evidence type="ECO:0000256" key="1">
    <source>
        <dbReference type="ARBA" id="ARBA00000985"/>
    </source>
</evidence>
<dbReference type="CDD" id="cd01359">
    <property type="entry name" value="Argininosuccinate_lyase"/>
    <property type="match status" value="1"/>
</dbReference>
<evidence type="ECO:0000259" key="7">
    <source>
        <dbReference type="Pfam" id="PF00206"/>
    </source>
</evidence>
<dbReference type="PANTHER" id="PTHR43814:SF1">
    <property type="entry name" value="ARGININOSUCCINATE LYASE"/>
    <property type="match status" value="1"/>
</dbReference>
<dbReference type="Gene3D" id="1.10.40.30">
    <property type="entry name" value="Fumarase/aspartase (C-terminal domain)"/>
    <property type="match status" value="1"/>
</dbReference>
<protein>
    <recommendedName>
        <fullName evidence="3 6">Argininosuccinate lyase</fullName>
        <shortName evidence="6">ASAL</shortName>
        <ecNumber evidence="3 6">4.3.2.1</ecNumber>
    </recommendedName>
    <alternativeName>
        <fullName evidence="6">Arginosuccinase</fullName>
    </alternativeName>
</protein>
<dbReference type="PRINTS" id="PR00145">
    <property type="entry name" value="ARGSUCLYASE"/>
</dbReference>
<comment type="catalytic activity">
    <reaction evidence="1 6">
        <text>2-(N(omega)-L-arginino)succinate = fumarate + L-arginine</text>
        <dbReference type="Rhea" id="RHEA:24020"/>
        <dbReference type="ChEBI" id="CHEBI:29806"/>
        <dbReference type="ChEBI" id="CHEBI:32682"/>
        <dbReference type="ChEBI" id="CHEBI:57472"/>
        <dbReference type="EC" id="4.3.2.1"/>
    </reaction>
</comment>
<dbReference type="Gene3D" id="1.10.275.10">
    <property type="entry name" value="Fumarase/aspartase (N-terminal domain)"/>
    <property type="match status" value="1"/>
</dbReference>
<feature type="domain" description="Argininosuccinate lyase C-terminal" evidence="8">
    <location>
        <begin position="368"/>
        <end position="445"/>
    </location>
</feature>
<evidence type="ECO:0000256" key="5">
    <source>
        <dbReference type="ARBA" id="ARBA00023239"/>
    </source>
</evidence>
<dbReference type="Pfam" id="PF00206">
    <property type="entry name" value="Lyase_1"/>
    <property type="match status" value="1"/>
</dbReference>
<dbReference type="HAMAP" id="MF_00006">
    <property type="entry name" value="Arg_succ_lyase"/>
    <property type="match status" value="1"/>
</dbReference>
<keyword evidence="5 6" id="KW-0456">Lyase</keyword>
<dbReference type="Pfam" id="PF14698">
    <property type="entry name" value="ASL_C2"/>
    <property type="match status" value="1"/>
</dbReference>
<dbReference type="EC" id="4.3.2.1" evidence="3 6"/>
<dbReference type="GO" id="GO:0005829">
    <property type="term" value="C:cytosol"/>
    <property type="evidence" value="ECO:0007669"/>
    <property type="project" value="TreeGrafter"/>
</dbReference>
<evidence type="ECO:0000256" key="3">
    <source>
        <dbReference type="ARBA" id="ARBA00012338"/>
    </source>
</evidence>
<dbReference type="UniPathway" id="UPA00068">
    <property type="reaction ID" value="UER00114"/>
</dbReference>
<evidence type="ECO:0000256" key="6">
    <source>
        <dbReference type="HAMAP-Rule" id="MF_00006"/>
    </source>
</evidence>
<name>A0A4Q1HDZ1_9BURK</name>
<dbReference type="InterPro" id="IPR009049">
    <property type="entry name" value="Argininosuccinate_lyase"/>
</dbReference>
<dbReference type="GO" id="GO:0004056">
    <property type="term" value="F:argininosuccinate lyase activity"/>
    <property type="evidence" value="ECO:0007669"/>
    <property type="project" value="UniProtKB-UniRule"/>
</dbReference>
<dbReference type="SUPFAM" id="SSF48557">
    <property type="entry name" value="L-aspartase-like"/>
    <property type="match status" value="1"/>
</dbReference>
<keyword evidence="6" id="KW-0028">Amino-acid biosynthesis</keyword>
<keyword evidence="6" id="KW-0963">Cytoplasm</keyword>
<evidence type="ECO:0000259" key="8">
    <source>
        <dbReference type="Pfam" id="PF14698"/>
    </source>
</evidence>
<evidence type="ECO:0000313" key="10">
    <source>
        <dbReference type="Proteomes" id="UP000290849"/>
    </source>
</evidence>
<dbReference type="OrthoDB" id="9769623at2"/>
<dbReference type="Proteomes" id="UP000290849">
    <property type="component" value="Unassembled WGS sequence"/>
</dbReference>
<accession>A0A4Q1HDZ1</accession>
<dbReference type="InterPro" id="IPR029419">
    <property type="entry name" value="Arg_succ_lyase_C"/>
</dbReference>
<reference evidence="9 10" key="1">
    <citation type="journal article" date="2017" name="Int. J. Syst. Evol. Microbiol.">
        <title>Achromobacter aloeverae sp. nov., isolated from the root of Aloe vera (L.) Burm.f.</title>
        <authorList>
            <person name="Kuncharoen N."/>
            <person name="Muramatsu Y."/>
            <person name="Shibata C."/>
            <person name="Kamakura Y."/>
            <person name="Nakagawa Y."/>
            <person name="Tanasupawat S."/>
        </authorList>
    </citation>
    <scope>NUCLEOTIDE SEQUENCE [LARGE SCALE GENOMIC DNA]</scope>
    <source>
        <strain evidence="9 10">AVA-1</strain>
    </source>
</reference>
<sequence length="501" mass="54815">MESKVSRRLKEAIAPEVREFIFVPRLNREFQANFAYLTSINQAHLLMLHDTGLMDTATAATLAQALARMEQEGPEAVELDAGREEAYFNYEARLMEIAGRDAGGRLHMARSRNDMGATVDRMKTRTKVLDVIEALAAVHQAALARAHDFADVVMPGYTHLQPAQPITYGYYLSAVADTLLRDIDRLNLGLGRLDACPLGAGALAGTAFPIDRQATAAWLGFAAPVPNALDAVASRDYALELMSSIAITAVTWSRIAQDYYVWSTPEFGLVEFPDSVASTSSIMPQKKNPAVLEYLKGKGGHMVGLLTAAMATVKGTNFTHTADSSRESMRSFYEALDESQRCLALLRLIVDQARPRTENMLRQARANFSTATDLADALVREAGMSFRDAHHVVGGVVRRALDAGIQADLIDTALIDAASEEELGRPAGLTAATVADCLDPARNVASRKVLGGPAHPRVLESVQRQEQARDRILEETRRYRSRLSDAARTLKRQTQELAARH</sequence>
<feature type="domain" description="Fumarate lyase N-terminal" evidence="7">
    <location>
        <begin position="56"/>
        <end position="304"/>
    </location>
</feature>
<dbReference type="InterPro" id="IPR022761">
    <property type="entry name" value="Fumarate_lyase_N"/>
</dbReference>
<dbReference type="AlphaFoldDB" id="A0A4Q1HDZ1"/>
<dbReference type="PRINTS" id="PR00149">
    <property type="entry name" value="FUMRATELYASE"/>
</dbReference>
<dbReference type="InterPro" id="IPR008948">
    <property type="entry name" value="L-Aspartase-like"/>
</dbReference>
<comment type="subcellular location">
    <subcellularLocation>
        <location evidence="6">Cytoplasm</location>
    </subcellularLocation>
</comment>
<comment type="pathway">
    <text evidence="2 6">Amino-acid biosynthesis; L-arginine biosynthesis; L-arginine from L-ornithine and carbamoyl phosphate: step 3/3.</text>
</comment>
<dbReference type="GO" id="GO:0042450">
    <property type="term" value="P:L-arginine biosynthetic process via ornithine"/>
    <property type="evidence" value="ECO:0007669"/>
    <property type="project" value="UniProtKB-UniRule"/>
</dbReference>
<dbReference type="RefSeq" id="WP_129153341.1">
    <property type="nucleotide sequence ID" value="NZ_JBHSDO010000018.1"/>
</dbReference>
<dbReference type="EMBL" id="PYAL01000008">
    <property type="protein sequence ID" value="RXN84528.1"/>
    <property type="molecule type" value="Genomic_DNA"/>
</dbReference>
<dbReference type="Gene3D" id="1.20.200.10">
    <property type="entry name" value="Fumarase/aspartase (Central domain)"/>
    <property type="match status" value="1"/>
</dbReference>
<gene>
    <name evidence="6 9" type="primary">argH</name>
    <name evidence="9" type="ORF">C7R54_24455</name>
</gene>
<evidence type="ECO:0000256" key="4">
    <source>
        <dbReference type="ARBA" id="ARBA00022571"/>
    </source>
</evidence>
<comment type="caution">
    <text evidence="9">The sequence shown here is derived from an EMBL/GenBank/DDBJ whole genome shotgun (WGS) entry which is preliminary data.</text>
</comment>
<evidence type="ECO:0000256" key="2">
    <source>
        <dbReference type="ARBA" id="ARBA00004941"/>
    </source>
</evidence>
<keyword evidence="10" id="KW-1185">Reference proteome</keyword>
<dbReference type="InterPro" id="IPR000362">
    <property type="entry name" value="Fumarate_lyase_fam"/>
</dbReference>